<feature type="compositionally biased region" description="Basic and acidic residues" evidence="1">
    <location>
        <begin position="1"/>
        <end position="16"/>
    </location>
</feature>
<feature type="transmembrane region" description="Helical" evidence="2">
    <location>
        <begin position="120"/>
        <end position="142"/>
    </location>
</feature>
<evidence type="ECO:0000313" key="3">
    <source>
        <dbReference type="EMBL" id="KRG65192.1"/>
    </source>
</evidence>
<feature type="region of interest" description="Disordered" evidence="1">
    <location>
        <begin position="1"/>
        <end position="21"/>
    </location>
</feature>
<sequence>MTEPKDEAPKPKDEAAKNNGLVPAELSKTLSLFIEAQAQDLAVKSEQNQIERERLEIDKQKDANAFQFGMASLAAQKEDRVHERECARGQRKDAQKLIIWLLVIIALLIGYALYLDKEALALELVKAVVFLVAGGAAGYGIAANKKQKGSSSQDGDGD</sequence>
<dbReference type="PATRIC" id="fig|405444.3.peg.3739"/>
<organism evidence="3 4">
    <name type="scientific">Stenotrophomonas humi</name>
    <dbReference type="NCBI Taxonomy" id="405444"/>
    <lineage>
        <taxon>Bacteria</taxon>
        <taxon>Pseudomonadati</taxon>
        <taxon>Pseudomonadota</taxon>
        <taxon>Gammaproteobacteria</taxon>
        <taxon>Lysobacterales</taxon>
        <taxon>Lysobacteraceae</taxon>
        <taxon>Stenotrophomonas</taxon>
    </lineage>
</organism>
<evidence type="ECO:0000256" key="1">
    <source>
        <dbReference type="SAM" id="MobiDB-lite"/>
    </source>
</evidence>
<keyword evidence="2" id="KW-1133">Transmembrane helix</keyword>
<gene>
    <name evidence="3" type="ORF">ABB26_05145</name>
</gene>
<dbReference type="Proteomes" id="UP000050864">
    <property type="component" value="Unassembled WGS sequence"/>
</dbReference>
<evidence type="ECO:0008006" key="5">
    <source>
        <dbReference type="Google" id="ProtNLM"/>
    </source>
</evidence>
<keyword evidence="2" id="KW-0472">Membrane</keyword>
<reference evidence="3 4" key="1">
    <citation type="submission" date="2015-05" db="EMBL/GenBank/DDBJ databases">
        <title>Genome sequencing and analysis of members of genus Stenotrophomonas.</title>
        <authorList>
            <person name="Patil P.P."/>
            <person name="Midha S."/>
            <person name="Patil P.B."/>
        </authorList>
    </citation>
    <scope>NUCLEOTIDE SEQUENCE [LARGE SCALE GENOMIC DNA]</scope>
    <source>
        <strain evidence="3 4">DSM 18929</strain>
    </source>
</reference>
<dbReference type="AlphaFoldDB" id="A0A0R0CJS9"/>
<protein>
    <recommendedName>
        <fullName evidence="5">Transmembrane protein</fullName>
    </recommendedName>
</protein>
<proteinExistence type="predicted"/>
<feature type="transmembrane region" description="Helical" evidence="2">
    <location>
        <begin position="97"/>
        <end position="114"/>
    </location>
</feature>
<dbReference type="RefSeq" id="WP_057632584.1">
    <property type="nucleotide sequence ID" value="NZ_LDJI01000009.1"/>
</dbReference>
<accession>A0A0R0CJS9</accession>
<comment type="caution">
    <text evidence="3">The sequence shown here is derived from an EMBL/GenBank/DDBJ whole genome shotgun (WGS) entry which is preliminary data.</text>
</comment>
<keyword evidence="2" id="KW-0812">Transmembrane</keyword>
<evidence type="ECO:0000256" key="2">
    <source>
        <dbReference type="SAM" id="Phobius"/>
    </source>
</evidence>
<dbReference type="EMBL" id="LDJI01000009">
    <property type="protein sequence ID" value="KRG65192.1"/>
    <property type="molecule type" value="Genomic_DNA"/>
</dbReference>
<keyword evidence="4" id="KW-1185">Reference proteome</keyword>
<evidence type="ECO:0000313" key="4">
    <source>
        <dbReference type="Proteomes" id="UP000050864"/>
    </source>
</evidence>
<name>A0A0R0CJS9_9GAMM</name>